<sequence>MGSVDIVIRSHAKDFAWLRHCLAGVRRWCTGFRQVVVVVPGKCERRLARYGIEADRIVLCPDYADDYLGQQVTKTLADTFTDADHIAHLDSDSVVRRPLTPADLMDDAGRPHLLYTPGTYFRRGAPWQAATERFLARPVTCDYMRRQPLVYPRWIYPELREHAVRQHGMQLAEYIVAQPPLGFSEFNALGAYAHEHHHDAFSWHLHPSPAYDETWTRVFWSWAGITPAVARELRVLGLPSAATEEKDAFTADP</sequence>
<proteinExistence type="predicted"/>
<evidence type="ECO:0008006" key="3">
    <source>
        <dbReference type="Google" id="ProtNLM"/>
    </source>
</evidence>
<organism evidence="1 2">
    <name type="scientific">Streptomyces fuscus</name>
    <dbReference type="NCBI Taxonomy" id="3048495"/>
    <lineage>
        <taxon>Bacteria</taxon>
        <taxon>Bacillati</taxon>
        <taxon>Actinomycetota</taxon>
        <taxon>Actinomycetes</taxon>
        <taxon>Kitasatosporales</taxon>
        <taxon>Streptomycetaceae</taxon>
        <taxon>Streptomyces</taxon>
    </lineage>
</organism>
<protein>
    <recommendedName>
        <fullName evidence="3">Glycosyl transferase family 2</fullName>
    </recommendedName>
</protein>
<keyword evidence="2" id="KW-1185">Reference proteome</keyword>
<dbReference type="RefSeq" id="WP_176711970.1">
    <property type="nucleotide sequence ID" value="NZ_JASJUS010000026.1"/>
</dbReference>
<gene>
    <name evidence="1" type="ORF">QNN03_25120</name>
</gene>
<dbReference type="Proteomes" id="UP001241926">
    <property type="component" value="Unassembled WGS sequence"/>
</dbReference>
<evidence type="ECO:0000313" key="2">
    <source>
        <dbReference type="Proteomes" id="UP001241926"/>
    </source>
</evidence>
<reference evidence="1 2" key="1">
    <citation type="submission" date="2023-05" db="EMBL/GenBank/DDBJ databases">
        <title>Streptomyces fuscus sp. nov., a brown-black pigment producing actinomyces isolated from dry sand of Sea duck farm.</title>
        <authorList>
            <person name="Xie J."/>
            <person name="Shen N."/>
        </authorList>
    </citation>
    <scope>NUCLEOTIDE SEQUENCE [LARGE SCALE GENOMIC DNA]</scope>
    <source>
        <strain evidence="1 2">GXMU-J15</strain>
    </source>
</reference>
<comment type="caution">
    <text evidence="1">The sequence shown here is derived from an EMBL/GenBank/DDBJ whole genome shotgun (WGS) entry which is preliminary data.</text>
</comment>
<evidence type="ECO:0000313" key="1">
    <source>
        <dbReference type="EMBL" id="MDL2079729.1"/>
    </source>
</evidence>
<dbReference type="EMBL" id="JASJUS010000026">
    <property type="protein sequence ID" value="MDL2079729.1"/>
    <property type="molecule type" value="Genomic_DNA"/>
</dbReference>
<accession>A0ABT7J4E7</accession>
<name>A0ABT7J4E7_9ACTN</name>